<sequence>MDPDNLRTASLYINNQLLSRGLLRNGQNIDFARPEREEGTMGRVMSVVNDLILRRDVSVFFCFWGDCLFLFGNLTDEQMLILGRWKQRDATQRDTLTTALRTMRADTLRHATDLERLSSKHAEAQRKLGISEASERAAKTQLRSAEHANRVLKEEMARMKVLVQQTRGLCAVEVRKRERVIEGLKKHVGDGRMRGGGKAVGSREMVVVAGVGAEGGASTGREAVGVGDEGYDLRSETNEFLTELARGLSEENEHLAALSRRTVETLRSLSGWNKDSQGGEAMVVQVEGGYDNLAQETESVLEHVRTLLTNPSFVPLEEVEVREEEILRLREGWERMECRWKDAVSLMDGWRRRMARSGQTVNLEELKMGLMLSPLKVKDEETPACQLSMVLEEEGEGDTQADIDAMDDSGMPDPDRDEEEAFDDEMEDSESSLFADEPVDEELEEEQEDGEANYTIHTSSSMSPGPAPQLSPLKESSGNRRAAAPSPLHPTEPEHEGFATIIEENTYDLLQLASPKKLASAKSTPQSHRRPTTPNANRSIAPPPGSEVPLAKTTLPPPILAQPTSTTRSGATSPIKSSGPRHARPTSQTQATPRLRPLGTGGAGSHETPSSSRLPRPREQPPMQSPLTMASIAAKLAASEREADAARVRAKIKAARAGRAGISASASTVRGAGSGSAAQPSRERGQEGERNRDREEKGLMPPPPKRGAAVYPPVPDVGDGDGERDEAGLRAGHAAADSGREEIDREREERRAEGSRKRKTRDRDLGKGRASRRRSTLSPWELESLILGGAGAGAASPAT</sequence>
<organism evidence="5 6">
    <name type="scientific">Diplocarpon coronariae</name>
    <dbReference type="NCBI Taxonomy" id="2795749"/>
    <lineage>
        <taxon>Eukaryota</taxon>
        <taxon>Fungi</taxon>
        <taxon>Dikarya</taxon>
        <taxon>Ascomycota</taxon>
        <taxon>Pezizomycotina</taxon>
        <taxon>Leotiomycetes</taxon>
        <taxon>Helotiales</taxon>
        <taxon>Drepanopezizaceae</taxon>
        <taxon>Diplocarpon</taxon>
    </lineage>
</organism>
<evidence type="ECO:0000256" key="2">
    <source>
        <dbReference type="ARBA" id="ARBA00023054"/>
    </source>
</evidence>
<name>A0A218YST2_9HELO</name>
<accession>A0A218YST2</accession>
<feature type="coiled-coil region" evidence="3">
    <location>
        <begin position="135"/>
        <end position="162"/>
    </location>
</feature>
<keyword evidence="2 3" id="KW-0175">Coiled coil</keyword>
<keyword evidence="6" id="KW-1185">Reference proteome</keyword>
<feature type="compositionally biased region" description="Basic and acidic residues" evidence="4">
    <location>
        <begin position="681"/>
        <end position="698"/>
    </location>
</feature>
<evidence type="ECO:0000256" key="4">
    <source>
        <dbReference type="SAM" id="MobiDB-lite"/>
    </source>
</evidence>
<evidence type="ECO:0008006" key="7">
    <source>
        <dbReference type="Google" id="ProtNLM"/>
    </source>
</evidence>
<feature type="compositionally biased region" description="Polar residues" evidence="4">
    <location>
        <begin position="521"/>
        <end position="538"/>
    </location>
</feature>
<gene>
    <name evidence="5" type="ORF">B2J93_4162</name>
</gene>
<evidence type="ECO:0000313" key="5">
    <source>
        <dbReference type="EMBL" id="OWO98221.1"/>
    </source>
</evidence>
<feature type="compositionally biased region" description="Low complexity" evidence="4">
    <location>
        <begin position="657"/>
        <end position="666"/>
    </location>
</feature>
<feature type="compositionally biased region" description="Acidic residues" evidence="4">
    <location>
        <begin position="437"/>
        <end position="451"/>
    </location>
</feature>
<feature type="compositionally biased region" description="Basic and acidic residues" evidence="4">
    <location>
        <begin position="638"/>
        <end position="647"/>
    </location>
</feature>
<dbReference type="Proteomes" id="UP000242519">
    <property type="component" value="Unassembled WGS sequence"/>
</dbReference>
<proteinExistence type="inferred from homology"/>
<dbReference type="Pfam" id="PF11559">
    <property type="entry name" value="ADIP"/>
    <property type="match status" value="1"/>
</dbReference>
<evidence type="ECO:0000313" key="6">
    <source>
        <dbReference type="Proteomes" id="UP000242519"/>
    </source>
</evidence>
<comment type="caution">
    <text evidence="5">The sequence shown here is derived from an EMBL/GenBank/DDBJ whole genome shotgun (WGS) entry which is preliminary data.</text>
</comment>
<feature type="compositionally biased region" description="Acidic residues" evidence="4">
    <location>
        <begin position="415"/>
        <end position="430"/>
    </location>
</feature>
<evidence type="ECO:0000256" key="3">
    <source>
        <dbReference type="SAM" id="Coils"/>
    </source>
</evidence>
<evidence type="ECO:0000256" key="1">
    <source>
        <dbReference type="ARBA" id="ARBA00009291"/>
    </source>
</evidence>
<feature type="compositionally biased region" description="Basic and acidic residues" evidence="4">
    <location>
        <begin position="738"/>
        <end position="767"/>
    </location>
</feature>
<dbReference type="AlphaFoldDB" id="A0A218YST2"/>
<dbReference type="STRING" id="503106.A0A218YST2"/>
<protein>
    <recommendedName>
        <fullName evidence="7">NIMA interactive protein</fullName>
    </recommendedName>
</protein>
<feature type="compositionally biased region" description="Acidic residues" evidence="4">
    <location>
        <begin position="393"/>
        <end position="407"/>
    </location>
</feature>
<dbReference type="EMBL" id="MZNU01000405">
    <property type="protein sequence ID" value="OWO98221.1"/>
    <property type="molecule type" value="Genomic_DNA"/>
</dbReference>
<dbReference type="OrthoDB" id="312015at2759"/>
<dbReference type="InParanoid" id="A0A218YST2"/>
<comment type="similarity">
    <text evidence="1">Belongs to the ADIP family.</text>
</comment>
<feature type="compositionally biased region" description="Polar residues" evidence="4">
    <location>
        <begin position="562"/>
        <end position="576"/>
    </location>
</feature>
<dbReference type="InterPro" id="IPR021622">
    <property type="entry name" value="Afadin/alpha-actinin-bd"/>
</dbReference>
<reference evidence="5 6" key="1">
    <citation type="submission" date="2017-04" db="EMBL/GenBank/DDBJ databases">
        <title>Draft genome sequence of Marssonina coronaria NL1: causal agent of apple blotch.</title>
        <authorList>
            <person name="Cheng Q."/>
        </authorList>
    </citation>
    <scope>NUCLEOTIDE SEQUENCE [LARGE SCALE GENOMIC DNA]</scope>
    <source>
        <strain evidence="5 6">NL1</strain>
    </source>
</reference>
<feature type="region of interest" description="Disordered" evidence="4">
    <location>
        <begin position="393"/>
        <end position="799"/>
    </location>
</feature>